<dbReference type="EMBL" id="BARU01043604">
    <property type="protein sequence ID" value="GAH83131.1"/>
    <property type="molecule type" value="Genomic_DNA"/>
</dbReference>
<reference evidence="1" key="1">
    <citation type="journal article" date="2014" name="Front. Microbiol.">
        <title>High frequency of phylogenetically diverse reductive dehalogenase-homologous genes in deep subseafloor sedimentary metagenomes.</title>
        <authorList>
            <person name="Kawai M."/>
            <person name="Futagami T."/>
            <person name="Toyoda A."/>
            <person name="Takaki Y."/>
            <person name="Nishi S."/>
            <person name="Hori S."/>
            <person name="Arai W."/>
            <person name="Tsubouchi T."/>
            <person name="Morono Y."/>
            <person name="Uchiyama I."/>
            <person name="Ito T."/>
            <person name="Fujiyama A."/>
            <person name="Inagaki F."/>
            <person name="Takami H."/>
        </authorList>
    </citation>
    <scope>NUCLEOTIDE SEQUENCE</scope>
    <source>
        <strain evidence="1">Expedition CK06-06</strain>
    </source>
</reference>
<feature type="non-terminal residue" evidence="1">
    <location>
        <position position="164"/>
    </location>
</feature>
<accession>X1IL39</accession>
<protein>
    <submittedName>
        <fullName evidence="1">Uncharacterized protein</fullName>
    </submittedName>
</protein>
<comment type="caution">
    <text evidence="1">The sequence shown here is derived from an EMBL/GenBank/DDBJ whole genome shotgun (WGS) entry which is preliminary data.</text>
</comment>
<name>X1IL39_9ZZZZ</name>
<evidence type="ECO:0000313" key="1">
    <source>
        <dbReference type="EMBL" id="GAH83131.1"/>
    </source>
</evidence>
<gene>
    <name evidence="1" type="ORF">S03H2_66733</name>
</gene>
<proteinExistence type="predicted"/>
<sequence length="164" mass="19318">MCIFWFLCVPDFTGTPFDFFGFKDGEPYIIEMKCSLKTFNTPGETQKRRMGELVSKVRGLKVIESYIGSKEFSHDLSKCFRGITTDNKPLALVEFYYEIHNMPKHKTQFLKEFHKWLNQSPSVDSNLFMKGNLSYIANLLKYENIEELQKIENFLKKDRSMNKI</sequence>
<dbReference type="AlphaFoldDB" id="X1IL39"/>
<organism evidence="1">
    <name type="scientific">marine sediment metagenome</name>
    <dbReference type="NCBI Taxonomy" id="412755"/>
    <lineage>
        <taxon>unclassified sequences</taxon>
        <taxon>metagenomes</taxon>
        <taxon>ecological metagenomes</taxon>
    </lineage>
</organism>